<dbReference type="InterPro" id="IPR011260">
    <property type="entry name" value="RNAP_asu_C"/>
</dbReference>
<reference evidence="2 3" key="1">
    <citation type="submission" date="2018-08" db="EMBL/GenBank/DDBJ databases">
        <title>Genome analysis of the thermophilic bacterium of the candidate phylum Aminicenantes from deep subsurface aquifer revealed its physiology and ecological role.</title>
        <authorList>
            <person name="Kadnikov V.V."/>
            <person name="Mardanov A.V."/>
            <person name="Beletsky A.V."/>
            <person name="Karnachuk O.V."/>
            <person name="Ravin N.V."/>
        </authorList>
    </citation>
    <scope>NUCLEOTIDE SEQUENCE [LARGE SCALE GENOMIC DNA]</scope>
    <source>
        <strain evidence="2">BY38</strain>
    </source>
</reference>
<protein>
    <recommendedName>
        <fullName evidence="1">RNA polymerase alpha subunit C-terminal domain-containing protein</fullName>
    </recommendedName>
</protein>
<evidence type="ECO:0000313" key="2">
    <source>
        <dbReference type="EMBL" id="RFT15764.1"/>
    </source>
</evidence>
<dbReference type="GO" id="GO:0003677">
    <property type="term" value="F:DNA binding"/>
    <property type="evidence" value="ECO:0007669"/>
    <property type="project" value="InterPro"/>
</dbReference>
<dbReference type="GO" id="GO:0003899">
    <property type="term" value="F:DNA-directed RNA polymerase activity"/>
    <property type="evidence" value="ECO:0007669"/>
    <property type="project" value="InterPro"/>
</dbReference>
<comment type="caution">
    <text evidence="2">The sequence shown here is derived from an EMBL/GenBank/DDBJ whole genome shotgun (WGS) entry which is preliminary data.</text>
</comment>
<dbReference type="AlphaFoldDB" id="A0A3E2BM44"/>
<accession>A0A3E2BM44</accession>
<dbReference type="SUPFAM" id="SSF47789">
    <property type="entry name" value="C-terminal domain of RNA polymerase alpha subunit"/>
    <property type="match status" value="1"/>
</dbReference>
<dbReference type="Proteomes" id="UP000257323">
    <property type="component" value="Unassembled WGS sequence"/>
</dbReference>
<feature type="domain" description="RNA polymerase alpha subunit C-terminal" evidence="1">
    <location>
        <begin position="17"/>
        <end position="77"/>
    </location>
</feature>
<sequence length="89" mass="10435">MGRDELFFDIMFSDEIKEKLYLTLPLEVFGLSLRAQRCMDRAGIKTVGQLITYSPSELMKIHAFGRKSLWELKKILTRLGFDFKKEEIC</sequence>
<organism evidence="2 3">
    <name type="scientific">Candidatus Saccharicenans subterraneus</name>
    <dbReference type="NCBI Taxonomy" id="2508984"/>
    <lineage>
        <taxon>Bacteria</taxon>
        <taxon>Candidatus Aminicenantota</taxon>
        <taxon>Candidatus Aminicenantia</taxon>
        <taxon>Candidatus Aminicenantales</taxon>
        <taxon>Candidatus Saccharicenantaceae</taxon>
        <taxon>Candidatus Saccharicenans</taxon>
    </lineage>
</organism>
<dbReference type="GO" id="GO:0006351">
    <property type="term" value="P:DNA-templated transcription"/>
    <property type="evidence" value="ECO:0007669"/>
    <property type="project" value="InterPro"/>
</dbReference>
<name>A0A3E2BM44_9BACT</name>
<dbReference type="EMBL" id="QUAH01000006">
    <property type="protein sequence ID" value="RFT15764.1"/>
    <property type="molecule type" value="Genomic_DNA"/>
</dbReference>
<evidence type="ECO:0000313" key="3">
    <source>
        <dbReference type="Proteomes" id="UP000257323"/>
    </source>
</evidence>
<gene>
    <name evidence="2" type="ORF">OP8BY_2162</name>
</gene>
<evidence type="ECO:0000259" key="1">
    <source>
        <dbReference type="Pfam" id="PF03118"/>
    </source>
</evidence>
<dbReference type="Gene3D" id="1.10.150.20">
    <property type="entry name" value="5' to 3' exonuclease, C-terminal subdomain"/>
    <property type="match status" value="1"/>
</dbReference>
<dbReference type="Pfam" id="PF03118">
    <property type="entry name" value="RNA_pol_A_CTD"/>
    <property type="match status" value="1"/>
</dbReference>
<proteinExistence type="predicted"/>